<dbReference type="EMBL" id="JAAAPO010000002">
    <property type="protein sequence ID" value="NBC36066.1"/>
    <property type="molecule type" value="Genomic_DNA"/>
</dbReference>
<sequence>MISLTYHADLNEVQGDKDLAGWLSAPAGAPFDRLDWWAGLQAHCAMRPVLAVARNGAGALALPLAQGQGELTALANWYTFRVAPVVSGTPDRAALLQALARDLARRTGRITLTHVPDEDGSASAIAAGFRGAGWLVRMVVDDTNHILHLRGRDYATYLAARPGPLRTTLKRKAKKVACTIHTAFSDAAWAEYEAVYAQSWKPEEGAMAFLRDFARAEGAAGRLRLGLAHALDGTQEGVAPGTPLAAQLWSVEGGTAFIHKLAYVESAKPVSPGTSLSAALFAHVIDGDGVTMVDFGTGDDPYKRDWMEEQRPRYRLEMVRLDQPGQWPRLAVHCARSWAKRLVGAKQQG</sequence>
<protein>
    <submittedName>
        <fullName evidence="2">GNAT family N-acetyltransferase</fullName>
    </submittedName>
</protein>
<feature type="domain" description="BioF2-like acetyltransferase" evidence="1">
    <location>
        <begin position="171"/>
        <end position="304"/>
    </location>
</feature>
<reference evidence="3" key="1">
    <citation type="submission" date="2020-01" db="EMBL/GenBank/DDBJ databases">
        <title>Sphingomonas sp. strain CSW-10.</title>
        <authorList>
            <person name="Chen W.-M."/>
        </authorList>
    </citation>
    <scope>NUCLEOTIDE SEQUENCE [LARGE SCALE GENOMIC DNA]</scope>
    <source>
        <strain evidence="3">FSY-8</strain>
    </source>
</reference>
<accession>A0ABW9XBZ3</accession>
<dbReference type="InterPro" id="IPR038740">
    <property type="entry name" value="BioF2-like_GNAT_dom"/>
</dbReference>
<evidence type="ECO:0000313" key="3">
    <source>
        <dbReference type="Proteomes" id="UP000753724"/>
    </source>
</evidence>
<dbReference type="Pfam" id="PF13480">
    <property type="entry name" value="Acetyltransf_6"/>
    <property type="match status" value="1"/>
</dbReference>
<dbReference type="InterPro" id="IPR016181">
    <property type="entry name" value="Acyl_CoA_acyltransferase"/>
</dbReference>
<comment type="caution">
    <text evidence="2">The sequence shown here is derived from an EMBL/GenBank/DDBJ whole genome shotgun (WGS) entry which is preliminary data.</text>
</comment>
<proteinExistence type="predicted"/>
<dbReference type="SUPFAM" id="SSF55729">
    <property type="entry name" value="Acyl-CoA N-acyltransferases (Nat)"/>
    <property type="match status" value="1"/>
</dbReference>
<organism evidence="2 3">
    <name type="scientific">Novosphingobium ovatum</name>
    <dbReference type="NCBI Taxonomy" id="1908523"/>
    <lineage>
        <taxon>Bacteria</taxon>
        <taxon>Pseudomonadati</taxon>
        <taxon>Pseudomonadota</taxon>
        <taxon>Alphaproteobacteria</taxon>
        <taxon>Sphingomonadales</taxon>
        <taxon>Sphingomonadaceae</taxon>
        <taxon>Novosphingobium</taxon>
    </lineage>
</organism>
<evidence type="ECO:0000313" key="2">
    <source>
        <dbReference type="EMBL" id="NBC36066.1"/>
    </source>
</evidence>
<evidence type="ECO:0000259" key="1">
    <source>
        <dbReference type="Pfam" id="PF13480"/>
    </source>
</evidence>
<dbReference type="Proteomes" id="UP000753724">
    <property type="component" value="Unassembled WGS sequence"/>
</dbReference>
<keyword evidence="3" id="KW-1185">Reference proteome</keyword>
<gene>
    <name evidence="2" type="ORF">GTZ99_05785</name>
</gene>
<name>A0ABW9XBZ3_9SPHN</name>